<organism evidence="1 2">
    <name type="scientific">Flavobacterium cupriresistens</name>
    <dbReference type="NCBI Taxonomy" id="2893885"/>
    <lineage>
        <taxon>Bacteria</taxon>
        <taxon>Pseudomonadati</taxon>
        <taxon>Bacteroidota</taxon>
        <taxon>Flavobacteriia</taxon>
        <taxon>Flavobacteriales</taxon>
        <taxon>Flavobacteriaceae</taxon>
        <taxon>Flavobacterium</taxon>
    </lineage>
</organism>
<dbReference type="Proteomes" id="UP001273350">
    <property type="component" value="Unassembled WGS sequence"/>
</dbReference>
<evidence type="ECO:0000313" key="2">
    <source>
        <dbReference type="Proteomes" id="UP001273350"/>
    </source>
</evidence>
<protein>
    <recommendedName>
        <fullName evidence="3">AbiEi antitoxin C-terminal domain-containing protein</fullName>
    </recommendedName>
</protein>
<accession>A0ABU4RHG7</accession>
<evidence type="ECO:0008006" key="3">
    <source>
        <dbReference type="Google" id="ProtNLM"/>
    </source>
</evidence>
<reference evidence="1 2" key="1">
    <citation type="submission" date="2023-11" db="EMBL/GenBank/DDBJ databases">
        <title>Unpublished Manusciprt.</title>
        <authorList>
            <person name="Saticioglu I.B."/>
            <person name="Ay H."/>
            <person name="Ajmi N."/>
            <person name="Altun S."/>
            <person name="Duman M."/>
        </authorList>
    </citation>
    <scope>NUCLEOTIDE SEQUENCE [LARGE SCALE GENOMIC DNA]</scope>
    <source>
        <strain evidence="1 2">Fl-318</strain>
    </source>
</reference>
<proteinExistence type="predicted"/>
<gene>
    <name evidence="1" type="ORF">SGQ83_21775</name>
</gene>
<keyword evidence="2" id="KW-1185">Reference proteome</keyword>
<sequence>MDQFKKNSPWLFFQYSIIKVTNKIINKINQINKGDLFGYEIFELSSSEAIAGYKVLSRLSGKGIIKRAKKGYYYKPIFSAFGEQKPKENLLLDLYLFKKEEQVAYVTGIRLYNRLGLIPDTPSFIHIASLDKQIKGKIGSVTLKPSKSYVQVSSNAIKYLELLDVIKDLNIIPGLQKKEALGYLKKEFHNFTTVEIKNLINYGLSYPPKVRALLGALLEEIQIDSQLYTDLRKSIKSSSNSFQCGINKELLSTANSWKIA</sequence>
<dbReference type="RefSeq" id="WP_230004868.1">
    <property type="nucleotide sequence ID" value="NZ_CP087134.1"/>
</dbReference>
<evidence type="ECO:0000313" key="1">
    <source>
        <dbReference type="EMBL" id="MDX6191989.1"/>
    </source>
</evidence>
<name>A0ABU4RHG7_9FLAO</name>
<comment type="caution">
    <text evidence="1">The sequence shown here is derived from an EMBL/GenBank/DDBJ whole genome shotgun (WGS) entry which is preliminary data.</text>
</comment>
<dbReference type="EMBL" id="JAWXVI010000015">
    <property type="protein sequence ID" value="MDX6191989.1"/>
    <property type="molecule type" value="Genomic_DNA"/>
</dbReference>